<keyword evidence="3 4" id="KW-0862">Zinc</keyword>
<dbReference type="OrthoDB" id="9800582at2"/>
<reference evidence="6 7" key="1">
    <citation type="submission" date="2017-03" db="EMBL/GenBank/DDBJ databases">
        <authorList>
            <person name="Afonso C.L."/>
            <person name="Miller P.J."/>
            <person name="Scott M.A."/>
            <person name="Spackman E."/>
            <person name="Goraichik I."/>
            <person name="Dimitrov K.M."/>
            <person name="Suarez D.L."/>
            <person name="Swayne D.E."/>
        </authorList>
    </citation>
    <scope>NUCLEOTIDE SEQUENCE [LARGE SCALE GENOMIC DNA]</scope>
    <source>
        <strain evidence="6 7">CECT 7066</strain>
    </source>
</reference>
<keyword evidence="7" id="KW-1185">Reference proteome</keyword>
<accession>A0A1Y5RTR7</accession>
<comment type="similarity">
    <text evidence="3">Belongs to the sirtuin family. Class III subfamily.</text>
</comment>
<dbReference type="GO" id="GO:0036054">
    <property type="term" value="F:protein-malonyllysine demalonylase activity"/>
    <property type="evidence" value="ECO:0007669"/>
    <property type="project" value="InterPro"/>
</dbReference>
<comment type="function">
    <text evidence="3">NAD-dependent lysine deacetylase and desuccinylase that specifically removes acetyl and succinyl groups on target proteins. Modulates the activities of several proteins which are inactive in their acylated form.</text>
</comment>
<keyword evidence="3 4" id="KW-0479">Metal-binding</keyword>
<dbReference type="STRING" id="315423.SAMN04488020_102392"/>
<dbReference type="Gene3D" id="3.40.50.1220">
    <property type="entry name" value="TPP-binding domain"/>
    <property type="match status" value="1"/>
</dbReference>
<feature type="binding site" evidence="3">
    <location>
        <begin position="168"/>
        <end position="170"/>
    </location>
    <ligand>
        <name>NAD(+)</name>
        <dbReference type="ChEBI" id="CHEBI:57540"/>
    </ligand>
</feature>
<evidence type="ECO:0000259" key="5">
    <source>
        <dbReference type="PROSITE" id="PS50305"/>
    </source>
</evidence>
<dbReference type="PROSITE" id="PS50305">
    <property type="entry name" value="SIRTUIN"/>
    <property type="match status" value="1"/>
</dbReference>
<dbReference type="InterPro" id="IPR003000">
    <property type="entry name" value="Sirtuin"/>
</dbReference>
<dbReference type="InterPro" id="IPR027546">
    <property type="entry name" value="Sirtuin_class_III"/>
</dbReference>
<comment type="catalytic activity">
    <reaction evidence="3">
        <text>N(6)-succinyl-L-lysyl-[protein] + NAD(+) + H2O = 2''-O-succinyl-ADP-D-ribose + nicotinamide + L-lysyl-[protein]</text>
        <dbReference type="Rhea" id="RHEA:47668"/>
        <dbReference type="Rhea" id="RHEA-COMP:9752"/>
        <dbReference type="Rhea" id="RHEA-COMP:11877"/>
        <dbReference type="ChEBI" id="CHEBI:15377"/>
        <dbReference type="ChEBI" id="CHEBI:17154"/>
        <dbReference type="ChEBI" id="CHEBI:29969"/>
        <dbReference type="ChEBI" id="CHEBI:57540"/>
        <dbReference type="ChEBI" id="CHEBI:87830"/>
        <dbReference type="ChEBI" id="CHEBI:87832"/>
    </reaction>
</comment>
<organism evidence="6 7">
    <name type="scientific">Palleronia marisminoris</name>
    <dbReference type="NCBI Taxonomy" id="315423"/>
    <lineage>
        <taxon>Bacteria</taxon>
        <taxon>Pseudomonadati</taxon>
        <taxon>Pseudomonadota</taxon>
        <taxon>Alphaproteobacteria</taxon>
        <taxon>Rhodobacterales</taxon>
        <taxon>Roseobacteraceae</taxon>
        <taxon>Palleronia</taxon>
    </lineage>
</organism>
<keyword evidence="3" id="KW-0963">Cytoplasm</keyword>
<feature type="binding site" evidence="3 4">
    <location>
        <position position="110"/>
    </location>
    <ligand>
        <name>Zn(2+)</name>
        <dbReference type="ChEBI" id="CHEBI:29105"/>
    </ligand>
</feature>
<gene>
    <name evidence="6" type="primary">cobB_1</name>
    <name evidence="3" type="synonym">cobB</name>
    <name evidence="6" type="ORF">PAM7066_00889</name>
</gene>
<feature type="binding site" evidence="3">
    <location>
        <begin position="7"/>
        <end position="26"/>
    </location>
    <ligand>
        <name>NAD(+)</name>
        <dbReference type="ChEBI" id="CHEBI:57540"/>
    </ligand>
</feature>
<proteinExistence type="inferred from homology"/>
<dbReference type="InterPro" id="IPR050134">
    <property type="entry name" value="NAD-dep_sirtuin_deacylases"/>
</dbReference>
<evidence type="ECO:0000256" key="4">
    <source>
        <dbReference type="PROSITE-ProRule" id="PRU00236"/>
    </source>
</evidence>
<keyword evidence="1" id="KW-0808">Transferase</keyword>
<comment type="cofactor">
    <cofactor evidence="3">
        <name>Zn(2+)</name>
        <dbReference type="ChEBI" id="CHEBI:29105"/>
    </cofactor>
    <text evidence="3">Binds 1 zinc ion per subunit.</text>
</comment>
<comment type="domain">
    <text evidence="3">2 residues (Tyr-51 and Arg-54) present in a large hydrophobic pocket are probably involved in substrate specificity. They are important for desuccinylation activity, but dispensable for deacetylation activity.</text>
</comment>
<dbReference type="EC" id="2.3.1.286" evidence="3"/>
<feature type="binding site" evidence="3">
    <location>
        <begin position="194"/>
        <end position="196"/>
    </location>
    <ligand>
        <name>NAD(+)</name>
        <dbReference type="ChEBI" id="CHEBI:57540"/>
    </ligand>
</feature>
<feature type="binding site" evidence="3 4">
    <location>
        <position position="129"/>
    </location>
    <ligand>
        <name>Zn(2+)</name>
        <dbReference type="ChEBI" id="CHEBI:29105"/>
    </ligand>
</feature>
<feature type="binding site" evidence="3">
    <location>
        <position position="51"/>
    </location>
    <ligand>
        <name>substrate</name>
    </ligand>
</feature>
<dbReference type="Gene3D" id="3.30.1600.10">
    <property type="entry name" value="SIR2/SIRT2 'Small Domain"/>
    <property type="match status" value="1"/>
</dbReference>
<dbReference type="GO" id="GO:0017136">
    <property type="term" value="F:histone deacetylase activity, NAD-dependent"/>
    <property type="evidence" value="ECO:0007669"/>
    <property type="project" value="TreeGrafter"/>
</dbReference>
<dbReference type="GO" id="GO:0005737">
    <property type="term" value="C:cytoplasm"/>
    <property type="evidence" value="ECO:0007669"/>
    <property type="project" value="UniProtKB-SubCell"/>
</dbReference>
<dbReference type="GO" id="GO:0036055">
    <property type="term" value="F:protein-succinyllysine desuccinylase activity"/>
    <property type="evidence" value="ECO:0007669"/>
    <property type="project" value="UniProtKB-UniRule"/>
</dbReference>
<sequence>MIFVLTGAGLSAESGLGTFRDQGGIWTKYDLSKVATPEGYAADPSTVLDFYNARRANAASAEPNAAHRALARLQGARETFLVTQNVDTLLDRAGAAQVLHMHGRLDQVLCNKCGARWHAPEIMDPFDHCEHCGAQAVRPDVVWFGEMPHGLDEIEANLSRASLFVAIGTSGTVYPAAGFVEMAAAHGIPTLELNLEPSGGVFDEGRYGPATGIVPAWVNELCA</sequence>
<dbReference type="Proteomes" id="UP000193870">
    <property type="component" value="Unassembled WGS sequence"/>
</dbReference>
<dbReference type="RefSeq" id="WP_085852924.1">
    <property type="nucleotide sequence ID" value="NZ_FOPF01000002.1"/>
</dbReference>
<feature type="active site" description="Proton acceptor" evidence="3 4">
    <location>
        <position position="102"/>
    </location>
</feature>
<dbReference type="PANTHER" id="PTHR11085:SF4">
    <property type="entry name" value="NAD-DEPENDENT PROTEIN DEACYLASE"/>
    <property type="match status" value="1"/>
</dbReference>
<comment type="catalytic activity">
    <reaction evidence="3">
        <text>N(6)-acetyl-L-lysyl-[protein] + NAD(+) + H2O = 2''-O-acetyl-ADP-D-ribose + nicotinamide + L-lysyl-[protein]</text>
        <dbReference type="Rhea" id="RHEA:43636"/>
        <dbReference type="Rhea" id="RHEA-COMP:9752"/>
        <dbReference type="Rhea" id="RHEA-COMP:10731"/>
        <dbReference type="ChEBI" id="CHEBI:15377"/>
        <dbReference type="ChEBI" id="CHEBI:17154"/>
        <dbReference type="ChEBI" id="CHEBI:29969"/>
        <dbReference type="ChEBI" id="CHEBI:57540"/>
        <dbReference type="ChEBI" id="CHEBI:61930"/>
        <dbReference type="ChEBI" id="CHEBI:83767"/>
        <dbReference type="EC" id="2.3.1.286"/>
    </reaction>
</comment>
<feature type="binding site" evidence="3">
    <location>
        <position position="54"/>
    </location>
    <ligand>
        <name>substrate</name>
    </ligand>
</feature>
<dbReference type="GO" id="GO:0008270">
    <property type="term" value="F:zinc ion binding"/>
    <property type="evidence" value="ECO:0007669"/>
    <property type="project" value="UniProtKB-UniRule"/>
</dbReference>
<evidence type="ECO:0000313" key="6">
    <source>
        <dbReference type="EMBL" id="SLN24823.1"/>
    </source>
</evidence>
<comment type="subcellular location">
    <subcellularLocation>
        <location evidence="3">Cytoplasm</location>
    </subcellularLocation>
</comment>
<dbReference type="AlphaFoldDB" id="A0A1Y5RTR7"/>
<keyword evidence="6" id="KW-0378">Hydrolase</keyword>
<name>A0A1Y5RTR7_9RHOB</name>
<dbReference type="PANTHER" id="PTHR11085">
    <property type="entry name" value="NAD-DEPENDENT PROTEIN DEACYLASE SIRTUIN-5, MITOCHONDRIAL-RELATED"/>
    <property type="match status" value="1"/>
</dbReference>
<feature type="domain" description="Deacetylase sirtuin-type" evidence="5">
    <location>
        <begin position="1"/>
        <end position="223"/>
    </location>
</feature>
<dbReference type="GO" id="GO:0070403">
    <property type="term" value="F:NAD+ binding"/>
    <property type="evidence" value="ECO:0007669"/>
    <property type="project" value="UniProtKB-UniRule"/>
</dbReference>
<dbReference type="HAMAP" id="MF_01121">
    <property type="entry name" value="Sirtuin_ClassIII"/>
    <property type="match status" value="1"/>
</dbReference>
<feature type="binding site" evidence="3">
    <location>
        <begin position="84"/>
        <end position="87"/>
    </location>
    <ligand>
        <name>NAD(+)</name>
        <dbReference type="ChEBI" id="CHEBI:57540"/>
    </ligand>
</feature>
<feature type="binding site" evidence="3">
    <location>
        <position position="210"/>
    </location>
    <ligand>
        <name>NAD(+)</name>
        <dbReference type="ChEBI" id="CHEBI:57540"/>
    </ligand>
</feature>
<protein>
    <recommendedName>
        <fullName evidence="3">NAD-dependent protein deacylase</fullName>
        <ecNumber evidence="3">2.3.1.286</ecNumber>
    </recommendedName>
    <alternativeName>
        <fullName evidence="3">Regulatory protein SIR2 homolog</fullName>
    </alternativeName>
</protein>
<evidence type="ECO:0000313" key="7">
    <source>
        <dbReference type="Proteomes" id="UP000193870"/>
    </source>
</evidence>
<evidence type="ECO:0000256" key="2">
    <source>
        <dbReference type="ARBA" id="ARBA00023027"/>
    </source>
</evidence>
<dbReference type="InterPro" id="IPR026590">
    <property type="entry name" value="Ssirtuin_cat_dom"/>
</dbReference>
<feature type="binding site" evidence="3 4">
    <location>
        <position position="113"/>
    </location>
    <ligand>
        <name>Zn(2+)</name>
        <dbReference type="ChEBI" id="CHEBI:29105"/>
    </ligand>
</feature>
<dbReference type="EMBL" id="FWFV01000002">
    <property type="protein sequence ID" value="SLN24823.1"/>
    <property type="molecule type" value="Genomic_DNA"/>
</dbReference>
<evidence type="ECO:0000256" key="1">
    <source>
        <dbReference type="ARBA" id="ARBA00022679"/>
    </source>
</evidence>
<dbReference type="Pfam" id="PF02146">
    <property type="entry name" value="SIR2"/>
    <property type="match status" value="1"/>
</dbReference>
<evidence type="ECO:0000256" key="3">
    <source>
        <dbReference type="HAMAP-Rule" id="MF_01121"/>
    </source>
</evidence>
<feature type="binding site" evidence="3 4">
    <location>
        <position position="132"/>
    </location>
    <ligand>
        <name>Zn(2+)</name>
        <dbReference type="ChEBI" id="CHEBI:29105"/>
    </ligand>
</feature>
<keyword evidence="2 3" id="KW-0520">NAD</keyword>
<dbReference type="InterPro" id="IPR026591">
    <property type="entry name" value="Sirtuin_cat_small_dom_sf"/>
</dbReference>
<dbReference type="InterPro" id="IPR029035">
    <property type="entry name" value="DHS-like_NAD/FAD-binding_dom"/>
</dbReference>
<dbReference type="SUPFAM" id="SSF52467">
    <property type="entry name" value="DHS-like NAD/FAD-binding domain"/>
    <property type="match status" value="1"/>
</dbReference>